<dbReference type="EnsemblMetazoa" id="XM_030990786">
    <property type="protein sequence ID" value="XP_030846646"/>
    <property type="gene ID" value="LOC115926189"/>
</dbReference>
<accession>A0A7M7P691</accession>
<keyword evidence="2" id="KW-0732">Signal</keyword>
<feature type="transmembrane region" description="Helical" evidence="1">
    <location>
        <begin position="57"/>
        <end position="78"/>
    </location>
</feature>
<protein>
    <submittedName>
        <fullName evidence="3">Uncharacterized protein</fullName>
    </submittedName>
</protein>
<feature type="signal peptide" evidence="2">
    <location>
        <begin position="1"/>
        <end position="25"/>
    </location>
</feature>
<keyword evidence="4" id="KW-1185">Reference proteome</keyword>
<evidence type="ECO:0000313" key="4">
    <source>
        <dbReference type="Proteomes" id="UP000007110"/>
    </source>
</evidence>
<dbReference type="AlphaFoldDB" id="A0A7M7P691"/>
<keyword evidence="1" id="KW-1133">Transmembrane helix</keyword>
<evidence type="ECO:0000313" key="3">
    <source>
        <dbReference type="EnsemblMetazoa" id="XP_030846646"/>
    </source>
</evidence>
<feature type="chain" id="PRO_5029568367" evidence="2">
    <location>
        <begin position="26"/>
        <end position="108"/>
    </location>
</feature>
<proteinExistence type="predicted"/>
<dbReference type="Proteomes" id="UP000007110">
    <property type="component" value="Unassembled WGS sequence"/>
</dbReference>
<dbReference type="OMA" id="FFPYNPR"/>
<reference evidence="4" key="1">
    <citation type="submission" date="2015-02" db="EMBL/GenBank/DDBJ databases">
        <title>Genome sequencing for Strongylocentrotus purpuratus.</title>
        <authorList>
            <person name="Murali S."/>
            <person name="Liu Y."/>
            <person name="Vee V."/>
            <person name="English A."/>
            <person name="Wang M."/>
            <person name="Skinner E."/>
            <person name="Han Y."/>
            <person name="Muzny D.M."/>
            <person name="Worley K.C."/>
            <person name="Gibbs R.A."/>
        </authorList>
    </citation>
    <scope>NUCLEOTIDE SEQUENCE</scope>
</reference>
<keyword evidence="1" id="KW-0472">Membrane</keyword>
<evidence type="ECO:0000256" key="1">
    <source>
        <dbReference type="SAM" id="Phobius"/>
    </source>
</evidence>
<evidence type="ECO:0000256" key="2">
    <source>
        <dbReference type="SAM" id="SignalP"/>
    </source>
</evidence>
<keyword evidence="1" id="KW-0812">Transmembrane</keyword>
<dbReference type="RefSeq" id="XP_030846646.1">
    <property type="nucleotide sequence ID" value="XM_030990786.1"/>
</dbReference>
<dbReference type="InParanoid" id="A0A7M7P691"/>
<sequence length="108" mass="12059">MASILQVVTATLLSSLALLVEKALSQTTESMNDTVVIGPNTGAQVLNFRYLSNDERAALWACFLGGLMALVGAGIIYYEYRLKKYEQNFPYRPKKKSRKPKTVEETSH</sequence>
<organism evidence="3 4">
    <name type="scientific">Strongylocentrotus purpuratus</name>
    <name type="common">Purple sea urchin</name>
    <dbReference type="NCBI Taxonomy" id="7668"/>
    <lineage>
        <taxon>Eukaryota</taxon>
        <taxon>Metazoa</taxon>
        <taxon>Echinodermata</taxon>
        <taxon>Eleutherozoa</taxon>
        <taxon>Echinozoa</taxon>
        <taxon>Echinoidea</taxon>
        <taxon>Euechinoidea</taxon>
        <taxon>Echinacea</taxon>
        <taxon>Camarodonta</taxon>
        <taxon>Echinidea</taxon>
        <taxon>Strongylocentrotidae</taxon>
        <taxon>Strongylocentrotus</taxon>
    </lineage>
</organism>
<dbReference type="OrthoDB" id="10145883at2759"/>
<dbReference type="GeneID" id="115926189"/>
<name>A0A7M7P691_STRPU</name>
<reference evidence="3" key="2">
    <citation type="submission" date="2021-01" db="UniProtKB">
        <authorList>
            <consortium name="EnsemblMetazoa"/>
        </authorList>
    </citation>
    <scope>IDENTIFICATION</scope>
</reference>
<dbReference type="KEGG" id="spu:115926189"/>